<dbReference type="PANTHER" id="PTHR33495">
    <property type="entry name" value="ANTI-SIGMA FACTOR ANTAGONIST TM_1081-RELATED-RELATED"/>
    <property type="match status" value="1"/>
</dbReference>
<sequence length="127" mass="12975">MSPQQVSEVRAVAAAPAVRGKIGERAALLIERHRGGPARAVMSGEFDMTSAGLLAGALCEAVEAEPAGLSLDLSAVEFCDCSTAHALMAAKAFARTRGRAFTLAPCSFHVTRVLTLAGAGQLLAVPG</sequence>
<gene>
    <name evidence="2" type="ORF">KDK95_04540</name>
</gene>
<dbReference type="AlphaFoldDB" id="A0A941E7V6"/>
<reference evidence="2" key="1">
    <citation type="submission" date="2021-04" db="EMBL/GenBank/DDBJ databases">
        <title>Genome based classification of Actinospica acidithermotolerans sp. nov., an actinobacterium isolated from an Indonesian hot spring.</title>
        <authorList>
            <person name="Kusuma A.B."/>
            <person name="Putra K.E."/>
            <person name="Nafisah S."/>
            <person name="Loh J."/>
            <person name="Nouioui I."/>
            <person name="Goodfellow M."/>
        </authorList>
    </citation>
    <scope>NUCLEOTIDE SEQUENCE</scope>
    <source>
        <strain evidence="2">MGRD01-02</strain>
    </source>
</reference>
<evidence type="ECO:0000313" key="2">
    <source>
        <dbReference type="EMBL" id="MBR7825563.1"/>
    </source>
</evidence>
<name>A0A941E7V6_9ACTN</name>
<dbReference type="InterPro" id="IPR058548">
    <property type="entry name" value="MlaB-like_STAS"/>
</dbReference>
<dbReference type="SUPFAM" id="SSF52091">
    <property type="entry name" value="SpoIIaa-like"/>
    <property type="match status" value="1"/>
</dbReference>
<keyword evidence="3" id="KW-1185">Reference proteome</keyword>
<dbReference type="InterPro" id="IPR036513">
    <property type="entry name" value="STAS_dom_sf"/>
</dbReference>
<evidence type="ECO:0000313" key="3">
    <source>
        <dbReference type="Proteomes" id="UP000676325"/>
    </source>
</evidence>
<protein>
    <submittedName>
        <fullName evidence="2">STAS domain-containing protein</fullName>
    </submittedName>
</protein>
<proteinExistence type="predicted"/>
<dbReference type="PROSITE" id="PS50801">
    <property type="entry name" value="STAS"/>
    <property type="match status" value="1"/>
</dbReference>
<evidence type="ECO:0000259" key="1">
    <source>
        <dbReference type="PROSITE" id="PS50801"/>
    </source>
</evidence>
<dbReference type="PANTHER" id="PTHR33495:SF2">
    <property type="entry name" value="ANTI-SIGMA FACTOR ANTAGONIST TM_1081-RELATED"/>
    <property type="match status" value="1"/>
</dbReference>
<dbReference type="Proteomes" id="UP000676325">
    <property type="component" value="Unassembled WGS sequence"/>
</dbReference>
<dbReference type="CDD" id="cd07043">
    <property type="entry name" value="STAS_anti-anti-sigma_factors"/>
    <property type="match status" value="1"/>
</dbReference>
<dbReference type="GO" id="GO:0043856">
    <property type="term" value="F:anti-sigma factor antagonist activity"/>
    <property type="evidence" value="ECO:0007669"/>
    <property type="project" value="TreeGrafter"/>
</dbReference>
<dbReference type="Gene3D" id="3.30.750.24">
    <property type="entry name" value="STAS domain"/>
    <property type="match status" value="1"/>
</dbReference>
<dbReference type="RefSeq" id="WP_212516718.1">
    <property type="nucleotide sequence ID" value="NZ_JAGSOH010000007.1"/>
</dbReference>
<organism evidence="2 3">
    <name type="scientific">Actinospica acidithermotolerans</name>
    <dbReference type="NCBI Taxonomy" id="2828514"/>
    <lineage>
        <taxon>Bacteria</taxon>
        <taxon>Bacillati</taxon>
        <taxon>Actinomycetota</taxon>
        <taxon>Actinomycetes</taxon>
        <taxon>Catenulisporales</taxon>
        <taxon>Actinospicaceae</taxon>
        <taxon>Actinospica</taxon>
    </lineage>
</organism>
<dbReference type="Pfam" id="PF13466">
    <property type="entry name" value="STAS_2"/>
    <property type="match status" value="1"/>
</dbReference>
<dbReference type="EMBL" id="JAGSOH010000007">
    <property type="protein sequence ID" value="MBR7825563.1"/>
    <property type="molecule type" value="Genomic_DNA"/>
</dbReference>
<comment type="caution">
    <text evidence="2">The sequence shown here is derived from an EMBL/GenBank/DDBJ whole genome shotgun (WGS) entry which is preliminary data.</text>
</comment>
<feature type="domain" description="STAS" evidence="1">
    <location>
        <begin position="42"/>
        <end position="127"/>
    </location>
</feature>
<accession>A0A941E7V6</accession>
<dbReference type="InterPro" id="IPR002645">
    <property type="entry name" value="STAS_dom"/>
</dbReference>